<comment type="caution">
    <text evidence="3">The sequence shown here is derived from an EMBL/GenBank/DDBJ whole genome shotgun (WGS) entry which is preliminary data.</text>
</comment>
<feature type="compositionally biased region" description="Acidic residues" evidence="1">
    <location>
        <begin position="77"/>
        <end position="90"/>
    </location>
</feature>
<sequence length="90" mass="8696">MPQRTVLIGLGGTVLLAAGAAAGLAQARPGGPPDLGGVVRVTPPQRAVAPSRTAAPDAVRAVTPPSPPGVGAADDPRDADDEPGDDADDG</sequence>
<keyword evidence="4" id="KW-1185">Reference proteome</keyword>
<dbReference type="Proteomes" id="UP001596380">
    <property type="component" value="Unassembled WGS sequence"/>
</dbReference>
<feature type="signal peptide" evidence="2">
    <location>
        <begin position="1"/>
        <end position="27"/>
    </location>
</feature>
<feature type="chain" id="PRO_5046007378" evidence="2">
    <location>
        <begin position="28"/>
        <end position="90"/>
    </location>
</feature>
<accession>A0ABW2CN16</accession>
<keyword evidence="2" id="KW-0732">Signal</keyword>
<evidence type="ECO:0000256" key="1">
    <source>
        <dbReference type="SAM" id="MobiDB-lite"/>
    </source>
</evidence>
<feature type="region of interest" description="Disordered" evidence="1">
    <location>
        <begin position="46"/>
        <end position="90"/>
    </location>
</feature>
<evidence type="ECO:0000313" key="4">
    <source>
        <dbReference type="Proteomes" id="UP001596380"/>
    </source>
</evidence>
<organism evidence="3 4">
    <name type="scientific">Actinomadura yumaensis</name>
    <dbReference type="NCBI Taxonomy" id="111807"/>
    <lineage>
        <taxon>Bacteria</taxon>
        <taxon>Bacillati</taxon>
        <taxon>Actinomycetota</taxon>
        <taxon>Actinomycetes</taxon>
        <taxon>Streptosporangiales</taxon>
        <taxon>Thermomonosporaceae</taxon>
        <taxon>Actinomadura</taxon>
    </lineage>
</organism>
<name>A0ABW2CN16_9ACTN</name>
<proteinExistence type="predicted"/>
<evidence type="ECO:0000256" key="2">
    <source>
        <dbReference type="SAM" id="SignalP"/>
    </source>
</evidence>
<reference evidence="4" key="1">
    <citation type="journal article" date="2019" name="Int. J. Syst. Evol. Microbiol.">
        <title>The Global Catalogue of Microorganisms (GCM) 10K type strain sequencing project: providing services to taxonomists for standard genome sequencing and annotation.</title>
        <authorList>
            <consortium name="The Broad Institute Genomics Platform"/>
            <consortium name="The Broad Institute Genome Sequencing Center for Infectious Disease"/>
            <person name="Wu L."/>
            <person name="Ma J."/>
        </authorList>
    </citation>
    <scope>NUCLEOTIDE SEQUENCE [LARGE SCALE GENOMIC DNA]</scope>
    <source>
        <strain evidence="4">JCM 3369</strain>
    </source>
</reference>
<dbReference type="EMBL" id="JBHSXS010000017">
    <property type="protein sequence ID" value="MFC6883202.1"/>
    <property type="molecule type" value="Genomic_DNA"/>
</dbReference>
<dbReference type="RefSeq" id="WP_378063597.1">
    <property type="nucleotide sequence ID" value="NZ_JBHSXS010000017.1"/>
</dbReference>
<evidence type="ECO:0000313" key="3">
    <source>
        <dbReference type="EMBL" id="MFC6883202.1"/>
    </source>
</evidence>
<gene>
    <name evidence="3" type="ORF">ACFQKB_25830</name>
</gene>
<protein>
    <submittedName>
        <fullName evidence="3">Uncharacterized protein</fullName>
    </submittedName>
</protein>